<dbReference type="EMBL" id="GGFL01008906">
    <property type="protein sequence ID" value="MBW73084.1"/>
    <property type="molecule type" value="Transcribed_RNA"/>
</dbReference>
<sequence length="87" mass="9628">MRVFGPKIVTFSCWLCRVCVCWGSHKCVALQPTARETTFAVATRWPRLRLPSPPSVGGVGMSNGSKRYWPVGCCCLPSGFHSILFTH</sequence>
<feature type="signal peptide" evidence="1">
    <location>
        <begin position="1"/>
        <end position="29"/>
    </location>
</feature>
<evidence type="ECO:0000256" key="1">
    <source>
        <dbReference type="SAM" id="SignalP"/>
    </source>
</evidence>
<dbReference type="AlphaFoldDB" id="A0A2M4D667"/>
<proteinExistence type="predicted"/>
<keyword evidence="1" id="KW-0732">Signal</keyword>
<reference evidence="2" key="1">
    <citation type="submission" date="2018-01" db="EMBL/GenBank/DDBJ databases">
        <title>An insight into the sialome of Amazonian anophelines.</title>
        <authorList>
            <person name="Ribeiro J.M."/>
            <person name="Scarpassa V."/>
            <person name="Calvo E."/>
        </authorList>
    </citation>
    <scope>NUCLEOTIDE SEQUENCE</scope>
</reference>
<organism evidence="2">
    <name type="scientific">Anopheles darlingi</name>
    <name type="common">Mosquito</name>
    <dbReference type="NCBI Taxonomy" id="43151"/>
    <lineage>
        <taxon>Eukaryota</taxon>
        <taxon>Metazoa</taxon>
        <taxon>Ecdysozoa</taxon>
        <taxon>Arthropoda</taxon>
        <taxon>Hexapoda</taxon>
        <taxon>Insecta</taxon>
        <taxon>Pterygota</taxon>
        <taxon>Neoptera</taxon>
        <taxon>Endopterygota</taxon>
        <taxon>Diptera</taxon>
        <taxon>Nematocera</taxon>
        <taxon>Culicoidea</taxon>
        <taxon>Culicidae</taxon>
        <taxon>Anophelinae</taxon>
        <taxon>Anopheles</taxon>
    </lineage>
</organism>
<name>A0A2M4D667_ANODA</name>
<protein>
    <submittedName>
        <fullName evidence="2">Putative secreted protein</fullName>
    </submittedName>
</protein>
<feature type="chain" id="PRO_5014733942" evidence="1">
    <location>
        <begin position="30"/>
        <end position="87"/>
    </location>
</feature>
<accession>A0A2M4D667</accession>
<evidence type="ECO:0000313" key="2">
    <source>
        <dbReference type="EMBL" id="MBW73084.1"/>
    </source>
</evidence>